<protein>
    <submittedName>
        <fullName evidence="1">Uncharacterized protein</fullName>
    </submittedName>
</protein>
<organism evidence="1 2">
    <name type="scientific">Melipona quadrifasciata</name>
    <dbReference type="NCBI Taxonomy" id="166423"/>
    <lineage>
        <taxon>Eukaryota</taxon>
        <taxon>Metazoa</taxon>
        <taxon>Ecdysozoa</taxon>
        <taxon>Arthropoda</taxon>
        <taxon>Hexapoda</taxon>
        <taxon>Insecta</taxon>
        <taxon>Pterygota</taxon>
        <taxon>Neoptera</taxon>
        <taxon>Endopterygota</taxon>
        <taxon>Hymenoptera</taxon>
        <taxon>Apocrita</taxon>
        <taxon>Aculeata</taxon>
        <taxon>Apoidea</taxon>
        <taxon>Anthophila</taxon>
        <taxon>Apidae</taxon>
        <taxon>Melipona</taxon>
    </lineage>
</organism>
<sequence>MTACTAGHKWSKLWDILEEGWTFRGVEVCAVTSLKIRRRCDGAPFVDVARNKEVETPYDDNGREASGYSHISQFGTVGVAPTLYFCTLCTNFNVCFD</sequence>
<proteinExistence type="predicted"/>
<gene>
    <name evidence="1" type="ORF">WN51_11771</name>
</gene>
<reference evidence="1 2" key="1">
    <citation type="submission" date="2015-07" db="EMBL/GenBank/DDBJ databases">
        <title>The genome of Melipona quadrifasciata.</title>
        <authorList>
            <person name="Pan H."/>
            <person name="Kapheim K."/>
        </authorList>
    </citation>
    <scope>NUCLEOTIDE SEQUENCE [LARGE SCALE GENOMIC DNA]</scope>
    <source>
        <strain evidence="1">0111107301</strain>
        <tissue evidence="1">Whole body</tissue>
    </source>
</reference>
<accession>A0A0M9A3M8</accession>
<keyword evidence="2" id="KW-1185">Reference proteome</keyword>
<dbReference type="EMBL" id="KQ435746">
    <property type="protein sequence ID" value="KOX76565.1"/>
    <property type="molecule type" value="Genomic_DNA"/>
</dbReference>
<evidence type="ECO:0000313" key="1">
    <source>
        <dbReference type="EMBL" id="KOX76565.1"/>
    </source>
</evidence>
<evidence type="ECO:0000313" key="2">
    <source>
        <dbReference type="Proteomes" id="UP000053105"/>
    </source>
</evidence>
<dbReference type="AlphaFoldDB" id="A0A0M9A3M8"/>
<name>A0A0M9A3M8_9HYME</name>
<dbReference type="Proteomes" id="UP000053105">
    <property type="component" value="Unassembled WGS sequence"/>
</dbReference>